<gene>
    <name evidence="3" type="ORF">Ahy_A10g049798</name>
</gene>
<dbReference type="FunFam" id="3.40.50.1000:FF:000112">
    <property type="entry name" value="CTD small phosphatase-like protein 2"/>
    <property type="match status" value="1"/>
</dbReference>
<keyword evidence="1" id="KW-1133">Transmembrane helix</keyword>
<keyword evidence="1" id="KW-0812">Transmembrane</keyword>
<dbReference type="CDD" id="cd07521">
    <property type="entry name" value="HAD_FCP1-like"/>
    <property type="match status" value="1"/>
</dbReference>
<evidence type="ECO:0000313" key="3">
    <source>
        <dbReference type="EMBL" id="RYR34780.1"/>
    </source>
</evidence>
<dbReference type="AlphaFoldDB" id="A0A445B7Y2"/>
<dbReference type="InterPro" id="IPR036412">
    <property type="entry name" value="HAD-like_sf"/>
</dbReference>
<dbReference type="OrthoDB" id="277011at2759"/>
<dbReference type="Gene3D" id="3.40.50.1000">
    <property type="entry name" value="HAD superfamily/HAD-like"/>
    <property type="match status" value="1"/>
</dbReference>
<dbReference type="NCBIfam" id="TIGR02251">
    <property type="entry name" value="HIF-SF_euk"/>
    <property type="match status" value="1"/>
</dbReference>
<dbReference type="Pfam" id="PF03031">
    <property type="entry name" value="NIF"/>
    <property type="match status" value="1"/>
</dbReference>
<dbReference type="STRING" id="3818.A0A445B7Y2"/>
<dbReference type="InterPro" id="IPR004274">
    <property type="entry name" value="FCP1_dom"/>
</dbReference>
<dbReference type="Proteomes" id="UP000289738">
    <property type="component" value="Chromosome A10"/>
</dbReference>
<dbReference type="InterPro" id="IPR023214">
    <property type="entry name" value="HAD_sf"/>
</dbReference>
<reference evidence="3 4" key="1">
    <citation type="submission" date="2019-01" db="EMBL/GenBank/DDBJ databases">
        <title>Sequencing of cultivated peanut Arachis hypogaea provides insights into genome evolution and oil improvement.</title>
        <authorList>
            <person name="Chen X."/>
        </authorList>
    </citation>
    <scope>NUCLEOTIDE SEQUENCE [LARGE SCALE GENOMIC DNA]</scope>
    <source>
        <strain evidence="4">cv. Fuhuasheng</strain>
        <tissue evidence="3">Leaves</tissue>
    </source>
</reference>
<dbReference type="InterPro" id="IPR011948">
    <property type="entry name" value="Dullard_phosphatase"/>
</dbReference>
<organism evidence="3 4">
    <name type="scientific">Arachis hypogaea</name>
    <name type="common">Peanut</name>
    <dbReference type="NCBI Taxonomy" id="3818"/>
    <lineage>
        <taxon>Eukaryota</taxon>
        <taxon>Viridiplantae</taxon>
        <taxon>Streptophyta</taxon>
        <taxon>Embryophyta</taxon>
        <taxon>Tracheophyta</taxon>
        <taxon>Spermatophyta</taxon>
        <taxon>Magnoliopsida</taxon>
        <taxon>eudicotyledons</taxon>
        <taxon>Gunneridae</taxon>
        <taxon>Pentapetalae</taxon>
        <taxon>rosids</taxon>
        <taxon>fabids</taxon>
        <taxon>Fabales</taxon>
        <taxon>Fabaceae</taxon>
        <taxon>Papilionoideae</taxon>
        <taxon>50 kb inversion clade</taxon>
        <taxon>dalbergioids sensu lato</taxon>
        <taxon>Dalbergieae</taxon>
        <taxon>Pterocarpus clade</taxon>
        <taxon>Arachis</taxon>
    </lineage>
</organism>
<protein>
    <recommendedName>
        <fullName evidence="2">FCP1 homology domain-containing protein</fullName>
    </recommendedName>
</protein>
<dbReference type="SMART" id="SM00577">
    <property type="entry name" value="CPDc"/>
    <property type="match status" value="1"/>
</dbReference>
<dbReference type="Gramene" id="arahy.Tifrunner.gnm2.ann2.Ah10g146900.1">
    <property type="protein sequence ID" value="arahy.Tifrunner.gnm2.ann2.Ah10g146900.1-CDS"/>
    <property type="gene ID" value="arahy.Tifrunner.gnm2.ann2.Ah10g146900"/>
</dbReference>
<dbReference type="SMR" id="A0A445B7Y2"/>
<comment type="caution">
    <text evidence="3">The sequence shown here is derived from an EMBL/GenBank/DDBJ whole genome shotgun (WGS) entry which is preliminary data.</text>
</comment>
<accession>A0A445B7Y2</accession>
<keyword evidence="4" id="KW-1185">Reference proteome</keyword>
<dbReference type="PROSITE" id="PS50969">
    <property type="entry name" value="FCP1"/>
    <property type="match status" value="1"/>
</dbReference>
<dbReference type="PANTHER" id="PTHR12210">
    <property type="entry name" value="DULLARD PROTEIN PHOSPHATASE"/>
    <property type="match status" value="1"/>
</dbReference>
<dbReference type="InterPro" id="IPR050365">
    <property type="entry name" value="TIM50"/>
</dbReference>
<proteinExistence type="predicted"/>
<evidence type="ECO:0000259" key="2">
    <source>
        <dbReference type="PROSITE" id="PS50969"/>
    </source>
</evidence>
<dbReference type="GO" id="GO:0016791">
    <property type="term" value="F:phosphatase activity"/>
    <property type="evidence" value="ECO:0007669"/>
    <property type="project" value="InterPro"/>
</dbReference>
<keyword evidence="1" id="KW-0472">Membrane</keyword>
<evidence type="ECO:0000256" key="1">
    <source>
        <dbReference type="SAM" id="Phobius"/>
    </source>
</evidence>
<dbReference type="EMBL" id="SDMP01000010">
    <property type="protein sequence ID" value="RYR34780.1"/>
    <property type="molecule type" value="Genomic_DNA"/>
</dbReference>
<feature type="domain" description="FCP1 homology" evidence="2">
    <location>
        <begin position="79"/>
        <end position="259"/>
    </location>
</feature>
<name>A0A445B7Y2_ARAHY</name>
<sequence>MGEWTTKAEDLYAWRVMLNWLDFFFQMFYGIIEGVFAQYSLLSFSPSHHHCHMPHPPNTIHQTSLRFTNHRSHYHHVSLPLQRLTVVLDLDETLVCAYERSSLSPEIRTKAIKAGLNCFDLECICSEKEVEGKSIISYVTVFERPGLKEFLRQLSEFADMVLFTAGLEGYASPVTDRIDKENRFRLRLYRSSTTNTEYKEHVKDLSSITNDLCRIVIVDNNPFSFLLQPENGIPCISFSIGKPHDTQLVDVILPLLKYLSYQKDVRDVLREKYKMPEWFQQQGILTYS</sequence>
<dbReference type="SUPFAM" id="SSF56784">
    <property type="entry name" value="HAD-like"/>
    <property type="match status" value="1"/>
</dbReference>
<feature type="transmembrane region" description="Helical" evidence="1">
    <location>
        <begin position="12"/>
        <end position="32"/>
    </location>
</feature>
<evidence type="ECO:0000313" key="4">
    <source>
        <dbReference type="Proteomes" id="UP000289738"/>
    </source>
</evidence>